<comment type="caution">
    <text evidence="3">The sequence shown here is derived from an EMBL/GenBank/DDBJ whole genome shotgun (WGS) entry which is preliminary data.</text>
</comment>
<feature type="domain" description="Competence protein CoiA-like N-terminal" evidence="2">
    <location>
        <begin position="15"/>
        <end position="53"/>
    </location>
</feature>
<dbReference type="InterPro" id="IPR057253">
    <property type="entry name" value="CoiA-like_N"/>
</dbReference>
<feature type="domain" description="Competence protein CoiA nuclease-like" evidence="1">
    <location>
        <begin position="59"/>
        <end position="145"/>
    </location>
</feature>
<evidence type="ECO:0000259" key="2">
    <source>
        <dbReference type="Pfam" id="PF25164"/>
    </source>
</evidence>
<organism evidence="3 4">
    <name type="scientific">Fructobacillus apis</name>
    <dbReference type="NCBI Taxonomy" id="2935017"/>
    <lineage>
        <taxon>Bacteria</taxon>
        <taxon>Bacillati</taxon>
        <taxon>Bacillota</taxon>
        <taxon>Bacilli</taxon>
        <taxon>Lactobacillales</taxon>
        <taxon>Lactobacillaceae</taxon>
        <taxon>Fructobacillus</taxon>
    </lineage>
</organism>
<reference evidence="3 4" key="1">
    <citation type="submission" date="2022-06" db="EMBL/GenBank/DDBJ databases">
        <title>Fructobacillus taiwanensis sp. nov., isolated from the honeybee.</title>
        <authorList>
            <person name="Chen Y.-S."/>
            <person name="Wang L.-T."/>
            <person name="Lee Y.-S."/>
            <person name="Chang Y.-C."/>
            <person name="Wu H.-C."/>
            <person name="Liao C.-Y."/>
            <person name="Chen W.-H."/>
            <person name="Deng J.-N."/>
            <person name="Wang Y.-H."/>
        </authorList>
    </citation>
    <scope>NUCLEOTIDE SEQUENCE [LARGE SCALE GENOMIC DNA]</scope>
    <source>
        <strain evidence="3 4">W13</strain>
    </source>
</reference>
<sequence length="351" mass="40410">MLIACTITKEYCLAENAKKNQIYLCPGCFGPVRLKHGEEKVAHFAHVVKDGCARFSEGESPEHLAGKLALFKYFDGRVPVLVGPVLSQIDQRPDLLVGRPGNQVAIEYQCSPISKKALARRNAGYESIGLKVWWILGPDYYKKHLSTGTICRFVLAGKVWYFLPEQRLFMVESNFVRPDFKKRRSEKKQLSDPLYLKQGGPAAWIRVFQERENQWSARVLDIKRQRTKLSLMMARRQINPDLVSYLYNNGHRVDQIPDCTLTGFAFGLTVPNWQYRLIVLLLLELEGVKWHKSNLKKRMARYFYEGAPGVHKVLEDYLKELEDAEYIKIQGDEIHLLSSPKYLVDGDSMLK</sequence>
<evidence type="ECO:0008006" key="5">
    <source>
        <dbReference type="Google" id="ProtNLM"/>
    </source>
</evidence>
<gene>
    <name evidence="3" type="ORF">NFX39_01960</name>
</gene>
<dbReference type="Pfam" id="PF25164">
    <property type="entry name" value="CoiA_N"/>
    <property type="match status" value="1"/>
</dbReference>
<proteinExistence type="predicted"/>
<dbReference type="EMBL" id="JAMWYK010000002">
    <property type="protein sequence ID" value="MCO0831860.1"/>
    <property type="molecule type" value="Genomic_DNA"/>
</dbReference>
<protein>
    <recommendedName>
        <fullName evidence="5">Competence protein CoiA</fullName>
    </recommendedName>
</protein>
<dbReference type="Pfam" id="PF06054">
    <property type="entry name" value="CoiA_nuc"/>
    <property type="match status" value="1"/>
</dbReference>
<evidence type="ECO:0000313" key="3">
    <source>
        <dbReference type="EMBL" id="MCO0831860.1"/>
    </source>
</evidence>
<dbReference type="Proteomes" id="UP001523234">
    <property type="component" value="Unassembled WGS sequence"/>
</dbReference>
<dbReference type="InterPro" id="IPR010330">
    <property type="entry name" value="CoiA_nuc"/>
</dbReference>
<accession>A0ABT0ZPD5</accession>
<evidence type="ECO:0000259" key="1">
    <source>
        <dbReference type="Pfam" id="PF06054"/>
    </source>
</evidence>
<name>A0ABT0ZPD5_9LACO</name>
<dbReference type="RefSeq" id="WP_252442530.1">
    <property type="nucleotide sequence ID" value="NZ_JAMWYK010000002.1"/>
</dbReference>
<keyword evidence="4" id="KW-1185">Reference proteome</keyword>
<evidence type="ECO:0000313" key="4">
    <source>
        <dbReference type="Proteomes" id="UP001523234"/>
    </source>
</evidence>